<evidence type="ECO:0000313" key="3">
    <source>
        <dbReference type="Proteomes" id="UP001165065"/>
    </source>
</evidence>
<feature type="region of interest" description="Disordered" evidence="1">
    <location>
        <begin position="616"/>
        <end position="661"/>
    </location>
</feature>
<keyword evidence="3" id="KW-1185">Reference proteome</keyword>
<feature type="compositionally biased region" description="Low complexity" evidence="1">
    <location>
        <begin position="496"/>
        <end position="507"/>
    </location>
</feature>
<feature type="compositionally biased region" description="Low complexity" evidence="1">
    <location>
        <begin position="439"/>
        <end position="461"/>
    </location>
</feature>
<reference evidence="3" key="1">
    <citation type="journal article" date="2023" name="Commun. Biol.">
        <title>Genome analysis of Parmales, the sister group of diatoms, reveals the evolutionary specialization of diatoms from phago-mixotrophs to photoautotrophs.</title>
        <authorList>
            <person name="Ban H."/>
            <person name="Sato S."/>
            <person name="Yoshikawa S."/>
            <person name="Yamada K."/>
            <person name="Nakamura Y."/>
            <person name="Ichinomiya M."/>
            <person name="Sato N."/>
            <person name="Blanc-Mathieu R."/>
            <person name="Endo H."/>
            <person name="Kuwata A."/>
            <person name="Ogata H."/>
        </authorList>
    </citation>
    <scope>NUCLEOTIDE SEQUENCE [LARGE SCALE GENOMIC DNA]</scope>
</reference>
<feature type="compositionally biased region" description="Low complexity" evidence="1">
    <location>
        <begin position="190"/>
        <end position="215"/>
    </location>
</feature>
<feature type="compositionally biased region" description="Polar residues" evidence="1">
    <location>
        <begin position="726"/>
        <end position="757"/>
    </location>
</feature>
<feature type="compositionally biased region" description="Polar residues" evidence="1">
    <location>
        <begin position="327"/>
        <end position="342"/>
    </location>
</feature>
<feature type="compositionally biased region" description="Polar residues" evidence="1">
    <location>
        <begin position="621"/>
        <end position="633"/>
    </location>
</feature>
<feature type="compositionally biased region" description="Pro residues" evidence="1">
    <location>
        <begin position="216"/>
        <end position="233"/>
    </location>
</feature>
<accession>A0A9W7GI95</accession>
<feature type="region of interest" description="Disordered" evidence="1">
    <location>
        <begin position="784"/>
        <end position="892"/>
    </location>
</feature>
<feature type="region of interest" description="Disordered" evidence="1">
    <location>
        <begin position="133"/>
        <end position="249"/>
    </location>
</feature>
<feature type="region of interest" description="Disordered" evidence="1">
    <location>
        <begin position="290"/>
        <end position="555"/>
    </location>
</feature>
<feature type="compositionally biased region" description="Polar residues" evidence="1">
    <location>
        <begin position="470"/>
        <end position="481"/>
    </location>
</feature>
<dbReference type="AlphaFoldDB" id="A0A9W7GI95"/>
<evidence type="ECO:0000256" key="1">
    <source>
        <dbReference type="SAM" id="MobiDB-lite"/>
    </source>
</evidence>
<comment type="caution">
    <text evidence="2">The sequence shown here is derived from an EMBL/GenBank/DDBJ whole genome shotgun (WGS) entry which is preliminary data.</text>
</comment>
<dbReference type="Proteomes" id="UP001165065">
    <property type="component" value="Unassembled WGS sequence"/>
</dbReference>
<feature type="compositionally biased region" description="Basic and acidic residues" evidence="1">
    <location>
        <begin position="690"/>
        <end position="699"/>
    </location>
</feature>
<evidence type="ECO:0000313" key="2">
    <source>
        <dbReference type="EMBL" id="GMI45394.1"/>
    </source>
</evidence>
<sequence length="999" mass="105547">MTTTTSDLATFSLALSSFTGDLENRASNLRNSISSGGSKWKPKAGSLGYLHKLDSNSKALEQEMKKIEEVMIGDPDALTMGEMADLVSVLSESNQNKMNEIGIILRQYGYKGPNFPSLNKQITTVQTATIVEEEEELEEKEEKDGDAVEEGTVDEGTVEEGTVVEGAVEENDKGDVIEENVEEETKNTTEETAQVEATAQASDPASDANSSDYTTPPKPGSRPPKPETPPTPATPTLAGLSNVAQSVLRGSPLTSTKKYAKEAAKIHNSAIKTPKVTSVSERLASLRKELSSAKKADTGFARSSLPASTFARESLGRSSLGPRASLSARNSISFATATTFTPNARRRKFATTPHSDRRAASAASTAAVAPPPSTPATPATPFAAVPATPHVSPPVTTTAAPMVTQITPPAAATIQEEDTPSTVQSSGTASSGTPETPDFDSPPNTFTTTTATTAASSVTVPKIACDIAQASVSDSPATPSMKSPPKTPITKPLQDNTPETNNTEATPQANTPECPVFSTVKKLPPSQSKFALAPSSASDLSTPPTPPLPTKLHSMSAKKAVKECIPMEEEIVKKNPAMSASVDSLAATPPMIPLPKSTASSARAYARLSALSASKSPLATCSSPSHASPNQKTPEVPNMRASTVTKPTRPPNLAMATPDLGTLANFDSPEVFSPVEPTFALSTVKKVKGSQKEEREETGKTLMFGSPEVSTPPIPSLTASAVKPFQPSSFLASTPLDNTPSQAKSSCPPSNASTGTPATPADINESLSFSLSNKKAIKEFARSLSMSSEKAPMSDVSSLGSPATPPMPPMSSTKKKKKVTLRRSPPNTPLLKHAFSEESNSIGSTPEVPPMSSSKKSRKAISPPSTPLLASASKKTIERRERRGTQEKESPSKVIELFSGKMEEEDEEVVQEDLITSIAKDDYDAAPRLVKMQAKLEPLNSLITSMNDYFRANSGTSIPETKAIELAQKRMMLMGLVHFGKLVIREDPNNAGEKEYVVV</sequence>
<proteinExistence type="predicted"/>
<feature type="compositionally biased region" description="Acidic residues" evidence="1">
    <location>
        <begin position="147"/>
        <end position="158"/>
    </location>
</feature>
<organism evidence="2 3">
    <name type="scientific">Triparma columacea</name>
    <dbReference type="NCBI Taxonomy" id="722753"/>
    <lineage>
        <taxon>Eukaryota</taxon>
        <taxon>Sar</taxon>
        <taxon>Stramenopiles</taxon>
        <taxon>Ochrophyta</taxon>
        <taxon>Bolidophyceae</taxon>
        <taxon>Parmales</taxon>
        <taxon>Triparmaceae</taxon>
        <taxon>Triparma</taxon>
    </lineage>
</organism>
<feature type="compositionally biased region" description="Low complexity" evidence="1">
    <location>
        <begin position="376"/>
        <end position="404"/>
    </location>
</feature>
<feature type="compositionally biased region" description="Basic and acidic residues" evidence="1">
    <location>
        <begin position="875"/>
        <end position="891"/>
    </location>
</feature>
<dbReference type="OrthoDB" id="207363at2759"/>
<gene>
    <name evidence="2" type="ORF">TrCOL_g1580</name>
</gene>
<name>A0A9W7GI95_9STRA</name>
<protein>
    <submittedName>
        <fullName evidence="2">Uncharacterized protein</fullName>
    </submittedName>
</protein>
<dbReference type="EMBL" id="BRYA01000246">
    <property type="protein sequence ID" value="GMI45394.1"/>
    <property type="molecule type" value="Genomic_DNA"/>
</dbReference>
<feature type="compositionally biased region" description="Polar residues" evidence="1">
    <location>
        <begin position="420"/>
        <end position="434"/>
    </location>
</feature>
<feature type="compositionally biased region" description="Low complexity" evidence="1">
    <location>
        <begin position="531"/>
        <end position="542"/>
    </location>
</feature>
<feature type="region of interest" description="Disordered" evidence="1">
    <location>
        <begin position="684"/>
        <end position="765"/>
    </location>
</feature>